<evidence type="ECO:0000313" key="2">
    <source>
        <dbReference type="EMBL" id="CAK0854540.1"/>
    </source>
</evidence>
<gene>
    <name evidence="2" type="ORF">PCOR1329_LOCUS45608</name>
</gene>
<sequence length="506" mass="54423">MSYPYGSMSQGQYSEADIMAEMQRSGYSRAAPGGGYAQPAAPMQTQVMGSIAPGQNPFAMGTQPAAEAQADDAAAASQESRAGGDPYGIYDGTQYADSTLYDGAVDVRYGGQRVVGERLLEIRNQLVNSVKPIYTFEKIVEVPQVIVRERTREVPKPQVVERIIEVPKTEVRERTFVGPPSVQYQEQIVEVPQVVVEERVVHVPRREVQERLIEVPKIDYVERIEYEDFIEYREVPVDKIVEVPEIEYCVREVEQFVPQTYIQEYYVDKYVETPITQVQEVERVEHVPVSMSQSVAAATAGGAMTASPQMAEAARSLQQGGLQGGQQYVTMSFSVPAHMAAAYSQVAPISSPGSRQVSFPMEAAVQPQVVNSYMSYDPNKVHMMGQFVEPQQPLESKPEGATPVAPSTFASMPVGSQFMVPSGSVVPNPYGSMQGSATPPMPPGSAAVLNPFASVAVGAAPGSTAAMNPFASMAVGAAPGSASVLNPFASMPAGAAGNPYQSVPVF</sequence>
<proteinExistence type="predicted"/>
<dbReference type="InterPro" id="IPR022086">
    <property type="entry name" value="IMCp"/>
</dbReference>
<evidence type="ECO:0000256" key="1">
    <source>
        <dbReference type="SAM" id="MobiDB-lite"/>
    </source>
</evidence>
<feature type="region of interest" description="Disordered" evidence="1">
    <location>
        <begin position="49"/>
        <end position="89"/>
    </location>
</feature>
<evidence type="ECO:0000313" key="3">
    <source>
        <dbReference type="Proteomes" id="UP001189429"/>
    </source>
</evidence>
<feature type="compositionally biased region" description="Low complexity" evidence="1">
    <location>
        <begin position="65"/>
        <end position="80"/>
    </location>
</feature>
<organism evidence="2 3">
    <name type="scientific">Prorocentrum cordatum</name>
    <dbReference type="NCBI Taxonomy" id="2364126"/>
    <lineage>
        <taxon>Eukaryota</taxon>
        <taxon>Sar</taxon>
        <taxon>Alveolata</taxon>
        <taxon>Dinophyceae</taxon>
        <taxon>Prorocentrales</taxon>
        <taxon>Prorocentraceae</taxon>
        <taxon>Prorocentrum</taxon>
    </lineage>
</organism>
<comment type="caution">
    <text evidence="2">The sequence shown here is derived from an EMBL/GenBank/DDBJ whole genome shotgun (WGS) entry which is preliminary data.</text>
</comment>
<reference evidence="2" key="1">
    <citation type="submission" date="2023-10" db="EMBL/GenBank/DDBJ databases">
        <authorList>
            <person name="Chen Y."/>
            <person name="Shah S."/>
            <person name="Dougan E. K."/>
            <person name="Thang M."/>
            <person name="Chan C."/>
        </authorList>
    </citation>
    <scope>NUCLEOTIDE SEQUENCE [LARGE SCALE GENOMIC DNA]</scope>
</reference>
<dbReference type="EMBL" id="CAUYUJ010015486">
    <property type="protein sequence ID" value="CAK0854540.1"/>
    <property type="molecule type" value="Genomic_DNA"/>
</dbReference>
<name>A0ABN9U6B3_9DINO</name>
<dbReference type="Pfam" id="PF12314">
    <property type="entry name" value="IMCp"/>
    <property type="match status" value="1"/>
</dbReference>
<protein>
    <submittedName>
        <fullName evidence="2">Uncharacterized protein</fullName>
    </submittedName>
</protein>
<keyword evidence="3" id="KW-1185">Reference proteome</keyword>
<dbReference type="Proteomes" id="UP001189429">
    <property type="component" value="Unassembled WGS sequence"/>
</dbReference>
<accession>A0ABN9U6B3</accession>